<evidence type="ECO:0000256" key="1">
    <source>
        <dbReference type="ARBA" id="ARBA00022448"/>
    </source>
</evidence>
<dbReference type="EMBL" id="QNRX01000009">
    <property type="protein sequence ID" value="RBP63807.1"/>
    <property type="molecule type" value="Genomic_DNA"/>
</dbReference>
<accession>A0A366I670</accession>
<dbReference type="InterPro" id="IPR003593">
    <property type="entry name" value="AAA+_ATPase"/>
</dbReference>
<gene>
    <name evidence="5" type="ORF">DES36_10924</name>
</gene>
<dbReference type="RefSeq" id="WP_113920683.1">
    <property type="nucleotide sequence ID" value="NZ_QNRX01000009.1"/>
</dbReference>
<keyword evidence="2" id="KW-0547">Nucleotide-binding</keyword>
<evidence type="ECO:0000256" key="2">
    <source>
        <dbReference type="ARBA" id="ARBA00022741"/>
    </source>
</evidence>
<reference evidence="5 6" key="1">
    <citation type="submission" date="2018-06" db="EMBL/GenBank/DDBJ databases">
        <title>Genomic Encyclopedia of Type Strains, Phase IV (KMG-IV): sequencing the most valuable type-strain genomes for metagenomic binning, comparative biology and taxonomic classification.</title>
        <authorList>
            <person name="Goeker M."/>
        </authorList>
    </citation>
    <scope>NUCLEOTIDE SEQUENCE [LARGE SCALE GENOMIC DNA]</scope>
    <source>
        <strain evidence="5 6">DSM 22112</strain>
    </source>
</reference>
<keyword evidence="1" id="KW-0813">Transport</keyword>
<dbReference type="PANTHER" id="PTHR42781:SF8">
    <property type="entry name" value="BICARBONATE TRANSPORT ATP-BINDING PROTEIN CMPC"/>
    <property type="match status" value="1"/>
</dbReference>
<dbReference type="PROSITE" id="PS50893">
    <property type="entry name" value="ABC_TRANSPORTER_2"/>
    <property type="match status" value="1"/>
</dbReference>
<dbReference type="GO" id="GO:0005524">
    <property type="term" value="F:ATP binding"/>
    <property type="evidence" value="ECO:0007669"/>
    <property type="project" value="UniProtKB-KW"/>
</dbReference>
<dbReference type="Pfam" id="PF00005">
    <property type="entry name" value="ABC_tran"/>
    <property type="match status" value="1"/>
</dbReference>
<comment type="caution">
    <text evidence="5">The sequence shown here is derived from an EMBL/GenBank/DDBJ whole genome shotgun (WGS) entry which is preliminary data.</text>
</comment>
<feature type="domain" description="ABC transporter" evidence="4">
    <location>
        <begin position="2"/>
        <end position="229"/>
    </location>
</feature>
<sequence>MVDIKDLSFSYGSDIALKDISLHINENATCAIIGPSGCGKTTLLYLLAGLLHTNQGEIRVNGDKIMTSRKETGVILQDYGLLPWKKVKDNIALGLTIRNLSKEEIQREVDKILTELDILELKDKFPAQLSGGQKQRVTIARTLVTKPDLLLMDEATSALDAITKEHIQNLLLKLYHKKPSTMIFITHSIEEAVFLGQKIVIMEKSRIKKVVENPYFGDSKIRRKMEYYGICLEVRKALEEGY</sequence>
<dbReference type="InterPro" id="IPR027417">
    <property type="entry name" value="P-loop_NTPase"/>
</dbReference>
<dbReference type="PROSITE" id="PS00211">
    <property type="entry name" value="ABC_TRANSPORTER_1"/>
    <property type="match status" value="1"/>
</dbReference>
<dbReference type="SUPFAM" id="SSF52540">
    <property type="entry name" value="P-loop containing nucleoside triphosphate hydrolases"/>
    <property type="match status" value="1"/>
</dbReference>
<dbReference type="PANTHER" id="PTHR42781">
    <property type="entry name" value="SPERMIDINE/PUTRESCINE IMPORT ATP-BINDING PROTEIN POTA"/>
    <property type="match status" value="1"/>
</dbReference>
<dbReference type="Proteomes" id="UP000253490">
    <property type="component" value="Unassembled WGS sequence"/>
</dbReference>
<protein>
    <submittedName>
        <fullName evidence="5">NitT/TauT family transport system ATP-binding protein</fullName>
    </submittedName>
</protein>
<dbReference type="OrthoDB" id="9801958at2"/>
<organism evidence="5 6">
    <name type="scientific">Alkalibaculum bacchi</name>
    <dbReference type="NCBI Taxonomy" id="645887"/>
    <lineage>
        <taxon>Bacteria</taxon>
        <taxon>Bacillati</taxon>
        <taxon>Bacillota</taxon>
        <taxon>Clostridia</taxon>
        <taxon>Eubacteriales</taxon>
        <taxon>Eubacteriaceae</taxon>
        <taxon>Alkalibaculum</taxon>
    </lineage>
</organism>
<keyword evidence="3 5" id="KW-0067">ATP-binding</keyword>
<dbReference type="SMART" id="SM00382">
    <property type="entry name" value="AAA"/>
    <property type="match status" value="1"/>
</dbReference>
<proteinExistence type="predicted"/>
<evidence type="ECO:0000313" key="6">
    <source>
        <dbReference type="Proteomes" id="UP000253490"/>
    </source>
</evidence>
<dbReference type="GO" id="GO:0016887">
    <property type="term" value="F:ATP hydrolysis activity"/>
    <property type="evidence" value="ECO:0007669"/>
    <property type="project" value="InterPro"/>
</dbReference>
<evidence type="ECO:0000259" key="4">
    <source>
        <dbReference type="PROSITE" id="PS50893"/>
    </source>
</evidence>
<dbReference type="InterPro" id="IPR050093">
    <property type="entry name" value="ABC_SmlMolc_Importer"/>
</dbReference>
<name>A0A366I670_9FIRM</name>
<keyword evidence="6" id="KW-1185">Reference proteome</keyword>
<dbReference type="InterPro" id="IPR017871">
    <property type="entry name" value="ABC_transporter-like_CS"/>
</dbReference>
<dbReference type="Gene3D" id="3.40.50.300">
    <property type="entry name" value="P-loop containing nucleotide triphosphate hydrolases"/>
    <property type="match status" value="1"/>
</dbReference>
<dbReference type="InterPro" id="IPR003439">
    <property type="entry name" value="ABC_transporter-like_ATP-bd"/>
</dbReference>
<dbReference type="AlphaFoldDB" id="A0A366I670"/>
<evidence type="ECO:0000313" key="5">
    <source>
        <dbReference type="EMBL" id="RBP63807.1"/>
    </source>
</evidence>
<evidence type="ECO:0000256" key="3">
    <source>
        <dbReference type="ARBA" id="ARBA00022840"/>
    </source>
</evidence>